<gene>
    <name evidence="1" type="ORF">ASS94_00935</name>
</gene>
<dbReference type="Proteomes" id="UP000095464">
    <property type="component" value="Unassembled WGS sequence"/>
</dbReference>
<evidence type="ECO:0000313" key="2">
    <source>
        <dbReference type="Proteomes" id="UP000095464"/>
    </source>
</evidence>
<protein>
    <submittedName>
        <fullName evidence="1">Uncharacterized protein</fullName>
    </submittedName>
</protein>
<dbReference type="RefSeq" id="WP_069854320.1">
    <property type="nucleotide sequence ID" value="NZ_LNPX01000004.1"/>
</dbReference>
<name>A0AAP7IFD6_9STAP</name>
<evidence type="ECO:0000313" key="1">
    <source>
        <dbReference type="EMBL" id="OEK58920.1"/>
    </source>
</evidence>
<organism evidence="1 2">
    <name type="scientific">Staphylococcus equorum</name>
    <dbReference type="NCBI Taxonomy" id="246432"/>
    <lineage>
        <taxon>Bacteria</taxon>
        <taxon>Bacillati</taxon>
        <taxon>Bacillota</taxon>
        <taxon>Bacilli</taxon>
        <taxon>Bacillales</taxon>
        <taxon>Staphylococcaceae</taxon>
        <taxon>Staphylococcus</taxon>
    </lineage>
</organism>
<proteinExistence type="predicted"/>
<comment type="caution">
    <text evidence="1">The sequence shown here is derived from an EMBL/GenBank/DDBJ whole genome shotgun (WGS) entry which is preliminary data.</text>
</comment>
<dbReference type="EMBL" id="LNPX01000004">
    <property type="protein sequence ID" value="OEK58920.1"/>
    <property type="molecule type" value="Genomic_DNA"/>
</dbReference>
<accession>A0AAP7IFD6</accession>
<reference evidence="2" key="1">
    <citation type="submission" date="2015-11" db="EMBL/GenBank/DDBJ databases">
        <title>Genomic diversity of Staphylococcus saprophyticus strains from urinary tract infections, animal surfaces, and fermented foods.</title>
        <authorList>
            <person name="Wolfe B.E."/>
        </authorList>
    </citation>
    <scope>NUCLEOTIDE SEQUENCE [LARGE SCALE GENOMIC DNA]</scope>
    <source>
        <strain evidence="2">738_7</strain>
    </source>
</reference>
<dbReference type="AlphaFoldDB" id="A0AAP7IFD6"/>
<sequence length="67" mass="8245">MPINNRNYRDIETVDEDNFTKEQYISYLDFMVGLTKKEFERLQKSSYEEVRYQYNMISLEKSDEMVE</sequence>